<evidence type="ECO:0000256" key="9">
    <source>
        <dbReference type="ARBA" id="ARBA00023295"/>
    </source>
</evidence>
<evidence type="ECO:0000256" key="2">
    <source>
        <dbReference type="ARBA" id="ARBA00004613"/>
    </source>
</evidence>
<name>A0ABV5KPB5_9BACL</name>
<keyword evidence="9 11" id="KW-0326">Glycosidase</keyword>
<evidence type="ECO:0000256" key="8">
    <source>
        <dbReference type="ARBA" id="ARBA00023277"/>
    </source>
</evidence>
<dbReference type="PANTHER" id="PTHR31490">
    <property type="entry name" value="GLYCOSYL HYDROLASE"/>
    <property type="match status" value="1"/>
</dbReference>
<keyword evidence="8 11" id="KW-0119">Carbohydrate metabolism</keyword>
<feature type="domain" description="Fibronectin type-III" evidence="13">
    <location>
        <begin position="827"/>
        <end position="913"/>
    </location>
</feature>
<evidence type="ECO:0000256" key="6">
    <source>
        <dbReference type="ARBA" id="ARBA00022729"/>
    </source>
</evidence>
<evidence type="ECO:0000259" key="13">
    <source>
        <dbReference type="PROSITE" id="PS50853"/>
    </source>
</evidence>
<dbReference type="Gene3D" id="2.60.40.10">
    <property type="entry name" value="Immunoglobulins"/>
    <property type="match status" value="8"/>
</dbReference>
<feature type="domain" description="Fibronectin type-III" evidence="13">
    <location>
        <begin position="731"/>
        <end position="817"/>
    </location>
</feature>
<evidence type="ECO:0000256" key="7">
    <source>
        <dbReference type="ARBA" id="ARBA00022801"/>
    </source>
</evidence>
<dbReference type="PROSITE" id="PS51257">
    <property type="entry name" value="PROKAR_LIPOPROTEIN"/>
    <property type="match status" value="1"/>
</dbReference>
<evidence type="ECO:0000313" key="16">
    <source>
        <dbReference type="Proteomes" id="UP001589747"/>
    </source>
</evidence>
<dbReference type="EMBL" id="JBHMDO010000023">
    <property type="protein sequence ID" value="MFB9327072.1"/>
    <property type="molecule type" value="Genomic_DNA"/>
</dbReference>
<dbReference type="Pfam" id="PF00331">
    <property type="entry name" value="Glyco_hydro_10"/>
    <property type="match status" value="1"/>
</dbReference>
<evidence type="ECO:0000256" key="11">
    <source>
        <dbReference type="RuleBase" id="RU361174"/>
    </source>
</evidence>
<evidence type="ECO:0000256" key="3">
    <source>
        <dbReference type="ARBA" id="ARBA00007495"/>
    </source>
</evidence>
<evidence type="ECO:0000256" key="12">
    <source>
        <dbReference type="SAM" id="SignalP"/>
    </source>
</evidence>
<dbReference type="EC" id="3.2.1.8" evidence="11"/>
<dbReference type="InterPro" id="IPR036116">
    <property type="entry name" value="FN3_sf"/>
</dbReference>
<evidence type="ECO:0000259" key="14">
    <source>
        <dbReference type="PROSITE" id="PS51760"/>
    </source>
</evidence>
<dbReference type="PROSITE" id="PS51760">
    <property type="entry name" value="GH10_2"/>
    <property type="match status" value="1"/>
</dbReference>
<dbReference type="Proteomes" id="UP001589747">
    <property type="component" value="Unassembled WGS sequence"/>
</dbReference>
<comment type="subcellular location">
    <subcellularLocation>
        <location evidence="2">Secreted</location>
    </subcellularLocation>
</comment>
<dbReference type="PANTHER" id="PTHR31490:SF88">
    <property type="entry name" value="BETA-XYLANASE"/>
    <property type="match status" value="1"/>
</dbReference>
<dbReference type="PROSITE" id="PS50853">
    <property type="entry name" value="FN3"/>
    <property type="match status" value="6"/>
</dbReference>
<evidence type="ECO:0000313" key="15">
    <source>
        <dbReference type="EMBL" id="MFB9327072.1"/>
    </source>
</evidence>
<dbReference type="CDD" id="cd00063">
    <property type="entry name" value="FN3"/>
    <property type="match status" value="7"/>
</dbReference>
<dbReference type="RefSeq" id="WP_377495005.1">
    <property type="nucleotide sequence ID" value="NZ_JBHMDO010000023.1"/>
</dbReference>
<dbReference type="InterPro" id="IPR044846">
    <property type="entry name" value="GH10"/>
</dbReference>
<keyword evidence="4" id="KW-0964">Secreted</keyword>
<evidence type="ECO:0000256" key="5">
    <source>
        <dbReference type="ARBA" id="ARBA00022651"/>
    </source>
</evidence>
<feature type="domain" description="GH10" evidence="14">
    <location>
        <begin position="269"/>
        <end position="548"/>
    </location>
</feature>
<dbReference type="Gene3D" id="3.20.20.80">
    <property type="entry name" value="Glycosidases"/>
    <property type="match status" value="1"/>
</dbReference>
<keyword evidence="5" id="KW-0858">Xylan degradation</keyword>
<feature type="domain" description="Fibronectin type-III" evidence="13">
    <location>
        <begin position="1303"/>
        <end position="1394"/>
    </location>
</feature>
<dbReference type="Pfam" id="PF00041">
    <property type="entry name" value="fn3"/>
    <property type="match status" value="5"/>
</dbReference>
<dbReference type="SMART" id="SM00633">
    <property type="entry name" value="Glyco_10"/>
    <property type="match status" value="1"/>
</dbReference>
<dbReference type="InterPro" id="IPR013783">
    <property type="entry name" value="Ig-like_fold"/>
</dbReference>
<dbReference type="InterPro" id="IPR017853">
    <property type="entry name" value="GH"/>
</dbReference>
<dbReference type="InterPro" id="IPR001000">
    <property type="entry name" value="GH10_dom"/>
</dbReference>
<dbReference type="SUPFAM" id="SSF49265">
    <property type="entry name" value="Fibronectin type III"/>
    <property type="match status" value="5"/>
</dbReference>
<feature type="domain" description="Fibronectin type-III" evidence="13">
    <location>
        <begin position="924"/>
        <end position="1011"/>
    </location>
</feature>
<keyword evidence="10 11" id="KW-0624">Polysaccharide degradation</keyword>
<dbReference type="InterPro" id="IPR055372">
    <property type="entry name" value="CBM96"/>
</dbReference>
<reference evidence="15 16" key="1">
    <citation type="submission" date="2024-09" db="EMBL/GenBank/DDBJ databases">
        <authorList>
            <person name="Sun Q."/>
            <person name="Mori K."/>
        </authorList>
    </citation>
    <scope>NUCLEOTIDE SEQUENCE [LARGE SCALE GENOMIC DNA]</scope>
    <source>
        <strain evidence="15 16">TISTR 2452</strain>
    </source>
</reference>
<evidence type="ECO:0000256" key="4">
    <source>
        <dbReference type="ARBA" id="ARBA00022525"/>
    </source>
</evidence>
<keyword evidence="16" id="KW-1185">Reference proteome</keyword>
<dbReference type="PRINTS" id="PR00134">
    <property type="entry name" value="GLHYDRLASE10"/>
</dbReference>
<feature type="chain" id="PRO_5045887148" description="Beta-xylanase" evidence="12">
    <location>
        <begin position="28"/>
        <end position="1580"/>
    </location>
</feature>
<gene>
    <name evidence="15" type="ORF">ACFFSY_14175</name>
</gene>
<protein>
    <recommendedName>
        <fullName evidence="11">Beta-xylanase</fullName>
        <ecNumber evidence="11">3.2.1.8</ecNumber>
    </recommendedName>
</protein>
<dbReference type="NCBIfam" id="NF033679">
    <property type="entry name" value="DNRLRE_dom"/>
    <property type="match status" value="1"/>
</dbReference>
<comment type="similarity">
    <text evidence="3 11">Belongs to the glycosyl hydrolase 10 (cellulase F) family.</text>
</comment>
<comment type="catalytic activity">
    <reaction evidence="1 11">
        <text>Endohydrolysis of (1-&gt;4)-beta-D-xylosidic linkages in xylans.</text>
        <dbReference type="EC" id="3.2.1.8"/>
    </reaction>
</comment>
<dbReference type="SUPFAM" id="SSF51445">
    <property type="entry name" value="(Trans)glycosidases"/>
    <property type="match status" value="1"/>
</dbReference>
<feature type="domain" description="Fibronectin type-III" evidence="13">
    <location>
        <begin position="633"/>
        <end position="721"/>
    </location>
</feature>
<evidence type="ECO:0000256" key="1">
    <source>
        <dbReference type="ARBA" id="ARBA00000681"/>
    </source>
</evidence>
<keyword evidence="7 11" id="KW-0378">Hydrolase</keyword>
<evidence type="ECO:0000256" key="10">
    <source>
        <dbReference type="ARBA" id="ARBA00023326"/>
    </source>
</evidence>
<sequence length="1580" mass="171978">MMLHRSYKGITMLLVGLLIWTSCLASAAFAQPLTEEELGAIEGSQVLIDDLRKEGAALNAEAAAYGTMESVTAEGQSFAEALRFRTVTQPASTYLLQYVLPIDAPIAKDDVLLATFYARTVSSTVETGEGQMALVLEKTGTWEKSLTETVAIPTQWKKFIVPIRAAVDMPKGQSQLALRLGFKPQTVEIGGLTLTNFMKAVTFDQLPSTPISYEGMEDDAPWRAEANQRIEQYRKGDFEIVVVDKQGQPVAGADVRLNMTNHEFKFGSAVNSAMVMGTDSNAEQYRTKLKENFNSAVMENEMKWPWWEADRSRAVKLYNWVGENGFSVRGHNLLWDSESRLPADIGGLLQDSVKLEERIANHIYETAGFFRGRLLDWDVLNEPVLNHWIRGQYGDAIAADWFKRAKEADPAAKLFVNETQILGVDAPVIASFSSMLQKLKDQGAPLDGVGIQAHFGSTPVSPMAFYDQVTHFAQYAPEIAITEFDMNSPREDIQGKFTHDLLLAMFSHPNVTSFTLWGFWDGAHWQNNAPLFRSDWSLKPSGEAWRSLIYDAWWTEAEGETDTSGVYAARGFYGNYEVRVTYDGVSQTTPVSFLKNGERRVTVVLGEQPQPAKPFEPLPLPATGVDMTAPVWPYGSAFGASDPSPTSVTLSWPAARDNIAVKSYRIYKDGTFLLETAANVTRYDVTGLAPGRSYTFAVEAVDGAGNRSVLGGNMPVKTLSDADQTLPGWKRGSLLKLSEPGETSVQLKWPAADDRKGKVIGYKIYVNGQLEGETAARDYTLNGLSPNTPYTVRVVAKDNKGNLSEDGLVAAFRTNWATDTAAPAWMQPALTSTELTADGVTLHWSGAQDAVGVAAYRLFEGDREIVTLPPSEASYRIEGLSEKGGYTFRVEASDDAGNWSDTGPRLTIVTPSASRDVTKPSWPSSRKLEYASLTDRSVTLHWTAAADNEDVANYRIVQNGDVIATVEGGVQEYAVERLESGRTYAFRIEAGDDAGNWSSGGPSVAVTTPAGVVRSETKVYPSGDAFIQAPAVFGGDGTNQNALGYLRYKNAAGASGSEQNRNTGNNRRVYLQFPLHDIKGSIDSATLNLYVYAVQTPNVDIGLDVYATGDDWTETTINWKNKPADGSRIGGTVVRNAGYWKSIPVTGYVVSEINGDRVVSFKLTDDKWLDQNVDMYAREASGANAAFKPYLLIGTEDVPSDTEAPVWNVGRLEAGSVKPHSATLAWTAAADNAGVNGYRIYQEGIAIGTVAADQLAYEVKGLRPSASYVFKVEAFDAAQESTNGPTLRIAMPVADTAPPVWPANSAPRAIDIGRFNATIQWPSASDNYGVETYVVYNGTKAVAELPGKVIAYPLAGLRPGTAYTIRIAARDAAGNETESAALKLTITAADTAPPKWNAGSKAVVSSESVSGGWLAWPQAVDETEVEVYRIYVDDRLVVEVGKTMRGYFITGLQEESSYYVHIVAVDAAGNVSKPLKAEKLRTLARDTIFPQWPSESRIMATLGKDGVKLRWDRAEDDTEVTQYRLYRDGVIIAQVDGRKTSYTDAGQDGAEAAYNVEASDAAGNWTTLGPSTASAVFEAP</sequence>
<feature type="signal peptide" evidence="12">
    <location>
        <begin position="1"/>
        <end position="27"/>
    </location>
</feature>
<accession>A0ABV5KPB5</accession>
<organism evidence="15 16">
    <name type="scientific">Paenibacillus aurantiacus</name>
    <dbReference type="NCBI Taxonomy" id="1936118"/>
    <lineage>
        <taxon>Bacteria</taxon>
        <taxon>Bacillati</taxon>
        <taxon>Bacillota</taxon>
        <taxon>Bacilli</taxon>
        <taxon>Bacillales</taxon>
        <taxon>Paenibacillaceae</taxon>
        <taxon>Paenibacillus</taxon>
    </lineage>
</organism>
<keyword evidence="6 12" id="KW-0732">Signal</keyword>
<comment type="caution">
    <text evidence="15">The sequence shown here is derived from an EMBL/GenBank/DDBJ whole genome shotgun (WGS) entry which is preliminary data.</text>
</comment>
<dbReference type="SMART" id="SM00060">
    <property type="entry name" value="FN3"/>
    <property type="match status" value="7"/>
</dbReference>
<dbReference type="Pfam" id="PF24517">
    <property type="entry name" value="CBM96"/>
    <property type="match status" value="1"/>
</dbReference>
<dbReference type="InterPro" id="IPR003961">
    <property type="entry name" value="FN3_dom"/>
</dbReference>
<proteinExistence type="inferred from homology"/>
<feature type="domain" description="Fibronectin type-III" evidence="13">
    <location>
        <begin position="1208"/>
        <end position="1299"/>
    </location>
</feature>